<proteinExistence type="predicted"/>
<keyword evidence="14" id="KW-1015">Disulfide bond</keyword>
<dbReference type="GO" id="GO:0050793">
    <property type="term" value="P:regulation of developmental process"/>
    <property type="evidence" value="ECO:0007669"/>
    <property type="project" value="UniProtKB-ARBA"/>
</dbReference>
<sequence>MAQISNWFLGILVFSSLCYVSYGGTCSRQKAVWYTESVCTCWFWWWWTVHGCCRYRTVWRVYYTYESYCCPGYRGYNCNTPICSPSCQNGGRCTSPFKCSCPSGYTGDICTGLADCSHTKPCYPGRCYGGRGCSCTNGFSGASCLELKSQKFKPLIERINSTFTYHSFTKNKDAYNYMADATNRTAGDVVWTNQNKFNQLEFDLEAVVDTKTVFPDNPPEPSYIMESKLGIVAASVKIIHEKLGTNGIYTAKEKTLSCPGVSTDQPISDQRFKCYKKDKYIIQFDSGDRYKLKYTITTGGYRKLRNTNNWRHSGTQTYSGISEENSMEFWFDYDEPNHCIENNKCTLNEIPLQLQEDITKLPISPKWSGWVDKLAGIEKYVIEVWKMEYSVDYTGLREPHITTKFNPVPDYIKEVLPENPIKFPTYQPTDPGVYSVIIEVNDRANNSRYARRFVIYDNTSEIVTSKIHRLYATSASNETHFSWMTKFSSHMNVSWTNHFVNDVHEKGHFLAKILDYTPRLSDGLNRVDYKKIPQIFDDNEGVRNKTAIKNINSIVRFETRHGKVSTEIPQIGWVPVIPLRENFTFRLEGIDIEDGDSHQFWVRAFDIMGNTKVDSTVVHFDSSEPFVYEPMIDLNIKDGNYPFSSSVVVYAKDQHSGIKKVSFKFKINKTEEVRSEHTFDIQTQTREYCNKLPKDCYCVRMNDCFMIDTKLEINNCWMKVPIGDIENDVYVLEVTVFNSAMLQSSIIKTIGMVKNINGVQDYFSPSNITVLKATGTSVSIQWIQAPTCYERAGISIILVRPDNSTKVFKVHKEATTFDLTGLSATTSYWFNMTTNYGNDTHFVSSSVPTKFSFVTTEEEVGLSAGGVGGLVAGFLIILIAVIAVLVFLGRTGRLQPAKQQVTAGIRTIRNTIRVRGTSSGLNNRAFISKEDDDIYFYGGMDTKGEKSWVLSRKDISLESELTRGRFAIIYLAQYYTHQEAKTVIAKSLKDDQNEENVVKMRAKINFYATKVGHHKNILDFIGSVEDDVRGPMMILEYCSKGVLKEFLESARSNITVELEERLFRMAFGICNGMDYLASNKVVHRRLAARNVLLNDLHEPKLTGFGPDPDANQEEDAKNNERVPVKWMAPECMKSTAYANELSDVWSYGIVMWEIFSLGETPYPGVQSRDVPGMVKRGYKMKKPEHCDDVFYKIMLKCWHYDPRKRAGFSQIKEELNNLFTEAPGDDYYYRTNEL</sequence>
<dbReference type="CDD" id="cd00063">
    <property type="entry name" value="FN3"/>
    <property type="match status" value="1"/>
</dbReference>
<evidence type="ECO:0000256" key="8">
    <source>
        <dbReference type="ARBA" id="ARBA00022840"/>
    </source>
</evidence>
<evidence type="ECO:0000256" key="9">
    <source>
        <dbReference type="ARBA" id="ARBA00022989"/>
    </source>
</evidence>
<evidence type="ECO:0000259" key="19">
    <source>
        <dbReference type="PROSITE" id="PS50853"/>
    </source>
</evidence>
<dbReference type="PROSITE" id="PS50011">
    <property type="entry name" value="PROTEIN_KINASE_DOM"/>
    <property type="match status" value="1"/>
</dbReference>
<organism evidence="20 21">
    <name type="scientific">Mytilus edulis</name>
    <name type="common">Blue mussel</name>
    <dbReference type="NCBI Taxonomy" id="6550"/>
    <lineage>
        <taxon>Eukaryota</taxon>
        <taxon>Metazoa</taxon>
        <taxon>Spiralia</taxon>
        <taxon>Lophotrochozoa</taxon>
        <taxon>Mollusca</taxon>
        <taxon>Bivalvia</taxon>
        <taxon>Autobranchia</taxon>
        <taxon>Pteriomorphia</taxon>
        <taxon>Mytilida</taxon>
        <taxon>Mytiloidea</taxon>
        <taxon>Mytilidae</taxon>
        <taxon>Mytilinae</taxon>
        <taxon>Mytilus</taxon>
    </lineage>
</organism>
<dbReference type="InterPro" id="IPR013783">
    <property type="entry name" value="Ig-like_fold"/>
</dbReference>
<dbReference type="SMART" id="SM00181">
    <property type="entry name" value="EGF"/>
    <property type="match status" value="2"/>
</dbReference>
<evidence type="ECO:0000256" key="10">
    <source>
        <dbReference type="ARBA" id="ARBA00023136"/>
    </source>
</evidence>
<keyword evidence="13" id="KW-0325">Glycoprotein</keyword>
<evidence type="ECO:0000256" key="14">
    <source>
        <dbReference type="PROSITE-ProRule" id="PRU00076"/>
    </source>
</evidence>
<keyword evidence="21" id="KW-1185">Reference proteome</keyword>
<evidence type="ECO:0000256" key="5">
    <source>
        <dbReference type="ARBA" id="ARBA00022729"/>
    </source>
</evidence>
<feature type="disulfide bond" evidence="14">
    <location>
        <begin position="101"/>
        <end position="110"/>
    </location>
</feature>
<dbReference type="PANTHER" id="PTHR24416:SF550">
    <property type="entry name" value="FIBROBLAST GROWTH FACTOR RECEPTOR HOMOLOG 1-RELATED"/>
    <property type="match status" value="1"/>
</dbReference>
<keyword evidence="10 15" id="KW-0472">Membrane</keyword>
<dbReference type="InterPro" id="IPR003961">
    <property type="entry name" value="FN3_dom"/>
</dbReference>
<keyword evidence="8" id="KW-0067">ATP-binding</keyword>
<keyword evidence="6" id="KW-0547">Nucleotide-binding</keyword>
<dbReference type="GO" id="GO:0012505">
    <property type="term" value="C:endomembrane system"/>
    <property type="evidence" value="ECO:0007669"/>
    <property type="project" value="UniProtKB-SubCell"/>
</dbReference>
<evidence type="ECO:0000256" key="11">
    <source>
        <dbReference type="ARBA" id="ARBA00023137"/>
    </source>
</evidence>
<feature type="domain" description="Protein kinase" evidence="17">
    <location>
        <begin position="955"/>
        <end position="1219"/>
    </location>
</feature>
<feature type="transmembrane region" description="Helical" evidence="15">
    <location>
        <begin position="860"/>
        <end position="888"/>
    </location>
</feature>
<dbReference type="GO" id="GO:0005524">
    <property type="term" value="F:ATP binding"/>
    <property type="evidence" value="ECO:0007669"/>
    <property type="project" value="UniProtKB-KW"/>
</dbReference>
<keyword evidence="5 16" id="KW-0732">Signal</keyword>
<evidence type="ECO:0000256" key="16">
    <source>
        <dbReference type="SAM" id="SignalP"/>
    </source>
</evidence>
<dbReference type="GO" id="GO:0030182">
    <property type="term" value="P:neuron differentiation"/>
    <property type="evidence" value="ECO:0007669"/>
    <property type="project" value="UniProtKB-ARBA"/>
</dbReference>
<dbReference type="GO" id="GO:0043235">
    <property type="term" value="C:receptor complex"/>
    <property type="evidence" value="ECO:0007669"/>
    <property type="project" value="TreeGrafter"/>
</dbReference>
<reference evidence="20" key="1">
    <citation type="submission" date="2021-03" db="EMBL/GenBank/DDBJ databases">
        <authorList>
            <person name="Bekaert M."/>
        </authorList>
    </citation>
    <scope>NUCLEOTIDE SEQUENCE</scope>
</reference>
<evidence type="ECO:0000256" key="3">
    <source>
        <dbReference type="ARBA" id="ARBA00022679"/>
    </source>
</evidence>
<keyword evidence="14" id="KW-0245">EGF-like domain</keyword>
<dbReference type="PROSITE" id="PS50853">
    <property type="entry name" value="FN3"/>
    <property type="match status" value="1"/>
</dbReference>
<dbReference type="PANTHER" id="PTHR24416">
    <property type="entry name" value="TYROSINE-PROTEIN KINASE RECEPTOR"/>
    <property type="match status" value="1"/>
</dbReference>
<dbReference type="PROSITE" id="PS01186">
    <property type="entry name" value="EGF_2"/>
    <property type="match status" value="2"/>
</dbReference>
<dbReference type="Gene3D" id="1.10.510.10">
    <property type="entry name" value="Transferase(Phosphotransferase) domain 1"/>
    <property type="match status" value="1"/>
</dbReference>
<comment type="caution">
    <text evidence="20">The sequence shown here is derived from an EMBL/GenBank/DDBJ whole genome shotgun (WGS) entry which is preliminary data.</text>
</comment>
<evidence type="ECO:0000259" key="18">
    <source>
        <dbReference type="PROSITE" id="PS50026"/>
    </source>
</evidence>
<evidence type="ECO:0000256" key="7">
    <source>
        <dbReference type="ARBA" id="ARBA00022777"/>
    </source>
</evidence>
<keyword evidence="3" id="KW-0808">Transferase</keyword>
<evidence type="ECO:0000256" key="1">
    <source>
        <dbReference type="ARBA" id="ARBA00004167"/>
    </source>
</evidence>
<evidence type="ECO:0000313" key="21">
    <source>
        <dbReference type="Proteomes" id="UP000683360"/>
    </source>
</evidence>
<comment type="caution">
    <text evidence="14">Lacks conserved residue(s) required for the propagation of feature annotation.</text>
</comment>
<dbReference type="InterPro" id="IPR001245">
    <property type="entry name" value="Ser-Thr/Tyr_kinase_cat_dom"/>
</dbReference>
<keyword evidence="4 15" id="KW-0812">Transmembrane</keyword>
<evidence type="ECO:0008006" key="22">
    <source>
        <dbReference type="Google" id="ProtNLM"/>
    </source>
</evidence>
<accession>A0A8S3SJU0</accession>
<protein>
    <recommendedName>
        <fullName evidence="22">Receptor protein-tyrosine kinase</fullName>
    </recommendedName>
</protein>
<dbReference type="GO" id="GO:0007169">
    <property type="term" value="P:cell surface receptor protein tyrosine kinase signaling pathway"/>
    <property type="evidence" value="ECO:0007669"/>
    <property type="project" value="TreeGrafter"/>
</dbReference>
<evidence type="ECO:0000256" key="6">
    <source>
        <dbReference type="ARBA" id="ARBA00022741"/>
    </source>
</evidence>
<evidence type="ECO:0000313" key="20">
    <source>
        <dbReference type="EMBL" id="CAG2221019.1"/>
    </source>
</evidence>
<dbReference type="PROSITE" id="PS50026">
    <property type="entry name" value="EGF_3"/>
    <property type="match status" value="1"/>
</dbReference>
<dbReference type="InterPro" id="IPR000742">
    <property type="entry name" value="EGF"/>
</dbReference>
<dbReference type="PRINTS" id="PR00109">
    <property type="entry name" value="TYRKINASE"/>
</dbReference>
<feature type="signal peptide" evidence="16">
    <location>
        <begin position="1"/>
        <end position="23"/>
    </location>
</feature>
<evidence type="ECO:0000256" key="13">
    <source>
        <dbReference type="ARBA" id="ARBA00023180"/>
    </source>
</evidence>
<comment type="subcellular location">
    <subcellularLocation>
        <location evidence="2">Endomembrane system</location>
    </subcellularLocation>
    <subcellularLocation>
        <location evidence="1">Membrane</location>
        <topology evidence="1">Single-pass membrane protein</topology>
    </subcellularLocation>
</comment>
<dbReference type="InterPro" id="IPR050122">
    <property type="entry name" value="RTK"/>
</dbReference>
<keyword evidence="9 15" id="KW-1133">Transmembrane helix</keyword>
<dbReference type="InterPro" id="IPR036116">
    <property type="entry name" value="FN3_sf"/>
</dbReference>
<keyword evidence="11" id="KW-0829">Tyrosine-protein kinase</keyword>
<dbReference type="CDD" id="cd00054">
    <property type="entry name" value="EGF_CA"/>
    <property type="match status" value="1"/>
</dbReference>
<evidence type="ECO:0000259" key="17">
    <source>
        <dbReference type="PROSITE" id="PS50011"/>
    </source>
</evidence>
<evidence type="ECO:0000256" key="15">
    <source>
        <dbReference type="SAM" id="Phobius"/>
    </source>
</evidence>
<dbReference type="GO" id="GO:0004714">
    <property type="term" value="F:transmembrane receptor protein tyrosine kinase activity"/>
    <property type="evidence" value="ECO:0007669"/>
    <property type="project" value="TreeGrafter"/>
</dbReference>
<name>A0A8S3SJU0_MYTED</name>
<dbReference type="FunFam" id="1.10.510.10:FF:001512">
    <property type="entry name" value="Receptor tyrosine-protein kinase erbB-2"/>
    <property type="match status" value="1"/>
</dbReference>
<dbReference type="Pfam" id="PF07714">
    <property type="entry name" value="PK_Tyr_Ser-Thr"/>
    <property type="match status" value="1"/>
</dbReference>
<dbReference type="GO" id="GO:0005886">
    <property type="term" value="C:plasma membrane"/>
    <property type="evidence" value="ECO:0007669"/>
    <property type="project" value="TreeGrafter"/>
</dbReference>
<keyword evidence="7" id="KW-0418">Kinase</keyword>
<dbReference type="GO" id="GO:0048468">
    <property type="term" value="P:cell development"/>
    <property type="evidence" value="ECO:0007669"/>
    <property type="project" value="UniProtKB-ARBA"/>
</dbReference>
<gene>
    <name evidence="20" type="ORF">MEDL_34461</name>
</gene>
<feature type="chain" id="PRO_5035838793" description="Receptor protein-tyrosine kinase" evidence="16">
    <location>
        <begin position="24"/>
        <end position="1234"/>
    </location>
</feature>
<dbReference type="Gene3D" id="2.10.25.10">
    <property type="entry name" value="Laminin"/>
    <property type="match status" value="1"/>
</dbReference>
<feature type="domain" description="EGF-like" evidence="18">
    <location>
        <begin position="79"/>
        <end position="111"/>
    </location>
</feature>
<feature type="domain" description="Fibronectin type-III" evidence="19">
    <location>
        <begin position="764"/>
        <end position="859"/>
    </location>
</feature>
<dbReference type="PROSITE" id="PS00022">
    <property type="entry name" value="EGF_1"/>
    <property type="match status" value="2"/>
</dbReference>
<dbReference type="OrthoDB" id="6110226at2759"/>
<dbReference type="InterPro" id="IPR000719">
    <property type="entry name" value="Prot_kinase_dom"/>
</dbReference>
<dbReference type="InterPro" id="IPR011009">
    <property type="entry name" value="Kinase-like_dom_sf"/>
</dbReference>
<dbReference type="SUPFAM" id="SSF49265">
    <property type="entry name" value="Fibronectin type III"/>
    <property type="match status" value="1"/>
</dbReference>
<evidence type="ECO:0000256" key="2">
    <source>
        <dbReference type="ARBA" id="ARBA00004308"/>
    </source>
</evidence>
<dbReference type="EMBL" id="CAJPWZ010001674">
    <property type="protein sequence ID" value="CAG2221019.1"/>
    <property type="molecule type" value="Genomic_DNA"/>
</dbReference>
<dbReference type="SUPFAM" id="SSF56112">
    <property type="entry name" value="Protein kinase-like (PK-like)"/>
    <property type="match status" value="1"/>
</dbReference>
<feature type="disulfide bond" evidence="14">
    <location>
        <begin position="83"/>
        <end position="93"/>
    </location>
</feature>
<evidence type="ECO:0000256" key="12">
    <source>
        <dbReference type="ARBA" id="ARBA00023170"/>
    </source>
</evidence>
<evidence type="ECO:0000256" key="4">
    <source>
        <dbReference type="ARBA" id="ARBA00022692"/>
    </source>
</evidence>
<keyword evidence="12" id="KW-0675">Receptor</keyword>
<dbReference type="Gene3D" id="2.60.40.10">
    <property type="entry name" value="Immunoglobulins"/>
    <property type="match status" value="1"/>
</dbReference>
<dbReference type="AlphaFoldDB" id="A0A8S3SJU0"/>
<dbReference type="Proteomes" id="UP000683360">
    <property type="component" value="Unassembled WGS sequence"/>
</dbReference>
<dbReference type="CDD" id="cd00192">
    <property type="entry name" value="PTKc"/>
    <property type="match status" value="1"/>
</dbReference>